<dbReference type="SUPFAM" id="SSF52833">
    <property type="entry name" value="Thioredoxin-like"/>
    <property type="match status" value="1"/>
</dbReference>
<comment type="caution">
    <text evidence="3">The sequence shown here is derived from an EMBL/GenBank/DDBJ whole genome shotgun (WGS) entry which is preliminary data.</text>
</comment>
<dbReference type="InterPro" id="IPR036282">
    <property type="entry name" value="Glutathione-S-Trfase_C_sf"/>
</dbReference>
<keyword evidence="3" id="KW-0808">Transferase</keyword>
<evidence type="ECO:0000259" key="2">
    <source>
        <dbReference type="PROSITE" id="PS50405"/>
    </source>
</evidence>
<dbReference type="Pfam" id="PF13417">
    <property type="entry name" value="GST_N_3"/>
    <property type="match status" value="1"/>
</dbReference>
<dbReference type="InterPro" id="IPR036249">
    <property type="entry name" value="Thioredoxin-like_sf"/>
</dbReference>
<protein>
    <submittedName>
        <fullName evidence="3">Glutathione S-transferase family protein</fullName>
    </submittedName>
</protein>
<dbReference type="Gene3D" id="1.20.1050.10">
    <property type="match status" value="1"/>
</dbReference>
<sequence>MYVLYATRGSGNCFKPFLTLCQLSISFSVLEVDVLKGETRGDAFRRINPAGAVPYLMTTQGVGLGESNAMLWLIADGSSLMPQTALERAKSLQWMFFEQSKLEPHISPARFLGHIAPHLGKGREADIAAWREKARAGLATLDAHLAGNAFMLGDRYGITDIALYGYVHVGDEAGIAMQDFPSVCSWMERVREQPGYVPLSELCSTAKPFAAGHAA</sequence>
<dbReference type="InterPro" id="IPR040079">
    <property type="entry name" value="Glutathione_S-Trfase"/>
</dbReference>
<proteinExistence type="predicted"/>
<keyword evidence="4" id="KW-1185">Reference proteome</keyword>
<dbReference type="InterPro" id="IPR004045">
    <property type="entry name" value="Glutathione_S-Trfase_N"/>
</dbReference>
<evidence type="ECO:0000259" key="1">
    <source>
        <dbReference type="PROSITE" id="PS50404"/>
    </source>
</evidence>
<dbReference type="GO" id="GO:0016740">
    <property type="term" value="F:transferase activity"/>
    <property type="evidence" value="ECO:0007669"/>
    <property type="project" value="UniProtKB-KW"/>
</dbReference>
<evidence type="ECO:0000313" key="4">
    <source>
        <dbReference type="Proteomes" id="UP000316801"/>
    </source>
</evidence>
<dbReference type="PROSITE" id="PS50405">
    <property type="entry name" value="GST_CTER"/>
    <property type="match status" value="1"/>
</dbReference>
<dbReference type="Gene3D" id="3.40.30.10">
    <property type="entry name" value="Glutaredoxin"/>
    <property type="match status" value="1"/>
</dbReference>
<dbReference type="SUPFAM" id="SSF47616">
    <property type="entry name" value="GST C-terminal domain-like"/>
    <property type="match status" value="1"/>
</dbReference>
<dbReference type="SFLD" id="SFLDS00019">
    <property type="entry name" value="Glutathione_Transferase_(cytos"/>
    <property type="match status" value="1"/>
</dbReference>
<reference evidence="3 4" key="1">
    <citation type="submission" date="2019-07" db="EMBL/GenBank/DDBJ databases">
        <title>Ln-dependent methylotrophs.</title>
        <authorList>
            <person name="Tani A."/>
        </authorList>
    </citation>
    <scope>NUCLEOTIDE SEQUENCE [LARGE SCALE GENOMIC DNA]</scope>
    <source>
        <strain evidence="3 4">SM12</strain>
    </source>
</reference>
<accession>A0A549T9L4</accession>
<evidence type="ECO:0000313" key="3">
    <source>
        <dbReference type="EMBL" id="TRL38545.1"/>
    </source>
</evidence>
<dbReference type="PANTHER" id="PTHR44051">
    <property type="entry name" value="GLUTATHIONE S-TRANSFERASE-RELATED"/>
    <property type="match status" value="1"/>
</dbReference>
<feature type="domain" description="GST C-terminal" evidence="2">
    <location>
        <begin position="84"/>
        <end position="209"/>
    </location>
</feature>
<organism evidence="3 4">
    <name type="scientific">Rhizobium straminoryzae</name>
    <dbReference type="NCBI Taxonomy" id="1387186"/>
    <lineage>
        <taxon>Bacteria</taxon>
        <taxon>Pseudomonadati</taxon>
        <taxon>Pseudomonadota</taxon>
        <taxon>Alphaproteobacteria</taxon>
        <taxon>Hyphomicrobiales</taxon>
        <taxon>Rhizobiaceae</taxon>
        <taxon>Rhizobium/Agrobacterium group</taxon>
        <taxon>Rhizobium</taxon>
    </lineage>
</organism>
<dbReference type="RefSeq" id="WP_143125529.1">
    <property type="nucleotide sequence ID" value="NZ_VJMG01000030.1"/>
</dbReference>
<dbReference type="SFLD" id="SFLDG00358">
    <property type="entry name" value="Main_(cytGST)"/>
    <property type="match status" value="1"/>
</dbReference>
<dbReference type="Proteomes" id="UP000316801">
    <property type="component" value="Unassembled WGS sequence"/>
</dbReference>
<dbReference type="InterPro" id="IPR010987">
    <property type="entry name" value="Glutathione-S-Trfase_C-like"/>
</dbReference>
<dbReference type="AlphaFoldDB" id="A0A549T9L4"/>
<dbReference type="EMBL" id="VJMG01000030">
    <property type="protein sequence ID" value="TRL38545.1"/>
    <property type="molecule type" value="Genomic_DNA"/>
</dbReference>
<gene>
    <name evidence="3" type="ORF">FNA46_12460</name>
</gene>
<feature type="domain" description="GST N-terminal" evidence="1">
    <location>
        <begin position="1"/>
        <end position="82"/>
    </location>
</feature>
<dbReference type="PANTHER" id="PTHR44051:SF2">
    <property type="entry name" value="HYPOTHETICAL GLUTATHIONE S-TRANSFERASE LIKE PROTEIN"/>
    <property type="match status" value="1"/>
</dbReference>
<dbReference type="InterPro" id="IPR004046">
    <property type="entry name" value="GST_C"/>
</dbReference>
<name>A0A549T9L4_9HYPH</name>
<dbReference type="Pfam" id="PF00043">
    <property type="entry name" value="GST_C"/>
    <property type="match status" value="1"/>
</dbReference>
<dbReference type="PROSITE" id="PS50404">
    <property type="entry name" value="GST_NTER"/>
    <property type="match status" value="1"/>
</dbReference>